<comment type="caution">
    <text evidence="1">The sequence shown here is derived from an EMBL/GenBank/DDBJ whole genome shotgun (WGS) entry which is preliminary data.</text>
</comment>
<gene>
    <name evidence="1" type="ORF">F2P81_018595</name>
</gene>
<accession>A0A6A4SCJ8</accession>
<reference evidence="1 2" key="1">
    <citation type="submission" date="2019-06" db="EMBL/GenBank/DDBJ databases">
        <title>Draft genomes of female and male turbot (Scophthalmus maximus).</title>
        <authorList>
            <person name="Xu H."/>
            <person name="Xu X.-W."/>
            <person name="Shao C."/>
            <person name="Chen S."/>
        </authorList>
    </citation>
    <scope>NUCLEOTIDE SEQUENCE [LARGE SCALE GENOMIC DNA]</scope>
    <source>
        <strain evidence="1">Ysfricsl-2016a</strain>
        <tissue evidence="1">Blood</tissue>
    </source>
</reference>
<dbReference type="Proteomes" id="UP000438429">
    <property type="component" value="Unassembled WGS sequence"/>
</dbReference>
<evidence type="ECO:0000313" key="1">
    <source>
        <dbReference type="EMBL" id="KAF0029490.1"/>
    </source>
</evidence>
<sequence>MWVMQMWVMSQRSNRDRFLCELHDSTLGSAGAATSPSVWFRMFLFRCQLNFLSIPKYETNDSSLPPSAEDITQKRVLHAFSPSRLLGSSVWVTVNFPTTSATQLTFQQKHEASLAWNAAVRHGQEMQQTGCHLNLEEKDTRAAFNIRGFLCDGPGD</sequence>
<organism evidence="1 2">
    <name type="scientific">Scophthalmus maximus</name>
    <name type="common">Turbot</name>
    <name type="synonym">Psetta maxima</name>
    <dbReference type="NCBI Taxonomy" id="52904"/>
    <lineage>
        <taxon>Eukaryota</taxon>
        <taxon>Metazoa</taxon>
        <taxon>Chordata</taxon>
        <taxon>Craniata</taxon>
        <taxon>Vertebrata</taxon>
        <taxon>Euteleostomi</taxon>
        <taxon>Actinopterygii</taxon>
        <taxon>Neopterygii</taxon>
        <taxon>Teleostei</taxon>
        <taxon>Neoteleostei</taxon>
        <taxon>Acanthomorphata</taxon>
        <taxon>Carangaria</taxon>
        <taxon>Pleuronectiformes</taxon>
        <taxon>Pleuronectoidei</taxon>
        <taxon>Scophthalmidae</taxon>
        <taxon>Scophthalmus</taxon>
    </lineage>
</organism>
<evidence type="ECO:0000313" key="2">
    <source>
        <dbReference type="Proteomes" id="UP000438429"/>
    </source>
</evidence>
<proteinExistence type="predicted"/>
<dbReference type="EMBL" id="VEVO01000016">
    <property type="protein sequence ID" value="KAF0029490.1"/>
    <property type="molecule type" value="Genomic_DNA"/>
</dbReference>
<dbReference type="AlphaFoldDB" id="A0A6A4SCJ8"/>
<name>A0A6A4SCJ8_SCOMX</name>
<protein>
    <submittedName>
        <fullName evidence="1">Uncharacterized protein</fullName>
    </submittedName>
</protein>